<dbReference type="EMBL" id="CP031358">
    <property type="protein sequence ID" value="AXK44046.1"/>
    <property type="molecule type" value="Genomic_DNA"/>
</dbReference>
<dbReference type="AlphaFoldDB" id="A0A345YJE4"/>
<dbReference type="OrthoDB" id="149172at2"/>
<organism evidence="1 2">
    <name type="scientific">Erythrobacter aureus</name>
    <dbReference type="NCBI Taxonomy" id="2182384"/>
    <lineage>
        <taxon>Bacteria</taxon>
        <taxon>Pseudomonadati</taxon>
        <taxon>Pseudomonadota</taxon>
        <taxon>Alphaproteobacteria</taxon>
        <taxon>Sphingomonadales</taxon>
        <taxon>Erythrobacteraceae</taxon>
        <taxon>Erythrobacter/Porphyrobacter group</taxon>
        <taxon>Erythrobacter</taxon>
    </lineage>
</organism>
<dbReference type="Proteomes" id="UP000254508">
    <property type="component" value="Plasmid unnamed"/>
</dbReference>
<evidence type="ECO:0000313" key="1">
    <source>
        <dbReference type="EMBL" id="AXK44046.1"/>
    </source>
</evidence>
<dbReference type="KEGG" id="err:DVR09_16465"/>
<name>A0A345YJE4_9SPHN</name>
<evidence type="ECO:0000313" key="2">
    <source>
        <dbReference type="Proteomes" id="UP000254508"/>
    </source>
</evidence>
<keyword evidence="2" id="KW-1185">Reference proteome</keyword>
<geneLocation type="plasmid" evidence="1 2">
    <name>unnamed</name>
</geneLocation>
<sequence length="113" mass="13453">MGRVELDLLLERCSHAICDLSPERWHNHVRRRLFGFETGLVGSAGRLQRLQLYRQLWSLERMLGWHAKPVFDLVHALGWNQRRDFELHEQRRSGFGKPVVWWCVRKLGYSRSG</sequence>
<reference evidence="1 2" key="1">
    <citation type="submission" date="2018-07" db="EMBL/GenBank/DDBJ databases">
        <title>Genome sequence of Erythrobacter strain YH-07, an antagonistic bacterium isolated from Yellow Sea.</title>
        <authorList>
            <person name="Tang T."/>
            <person name="Liu Q."/>
            <person name="Sun X."/>
        </authorList>
    </citation>
    <scope>NUCLEOTIDE SEQUENCE [LARGE SCALE GENOMIC DNA]</scope>
    <source>
        <strain evidence="1 2">YH-07</strain>
        <plasmid evidence="1 2">unnamed</plasmid>
    </source>
</reference>
<proteinExistence type="predicted"/>
<protein>
    <submittedName>
        <fullName evidence="1">Uncharacterized protein</fullName>
    </submittedName>
</protein>
<accession>A0A345YJE4</accession>
<gene>
    <name evidence="1" type="ORF">DVR09_16465</name>
</gene>
<keyword evidence="1" id="KW-0614">Plasmid</keyword>